<organism evidence="2">
    <name type="scientific">marine sediment metagenome</name>
    <dbReference type="NCBI Taxonomy" id="412755"/>
    <lineage>
        <taxon>unclassified sequences</taxon>
        <taxon>metagenomes</taxon>
        <taxon>ecological metagenomes</taxon>
    </lineage>
</organism>
<feature type="compositionally biased region" description="Basic and acidic residues" evidence="1">
    <location>
        <begin position="1"/>
        <end position="14"/>
    </location>
</feature>
<evidence type="ECO:0000256" key="1">
    <source>
        <dbReference type="SAM" id="MobiDB-lite"/>
    </source>
</evidence>
<feature type="region of interest" description="Disordered" evidence="1">
    <location>
        <begin position="1"/>
        <end position="21"/>
    </location>
</feature>
<name>X1IIE6_9ZZZZ</name>
<evidence type="ECO:0000313" key="2">
    <source>
        <dbReference type="EMBL" id="GAH69005.1"/>
    </source>
</evidence>
<gene>
    <name evidence="2" type="ORF">S03H2_47087</name>
</gene>
<protein>
    <submittedName>
        <fullName evidence="2">Uncharacterized protein</fullName>
    </submittedName>
</protein>
<accession>X1IIE6</accession>
<feature type="non-terminal residue" evidence="2">
    <location>
        <position position="42"/>
    </location>
</feature>
<sequence length="42" mass="4289">MIASLLERRGRESAHPSTAPAWLTDVLGGGGVSATGLKVTPK</sequence>
<comment type="caution">
    <text evidence="2">The sequence shown here is derived from an EMBL/GenBank/DDBJ whole genome shotgun (WGS) entry which is preliminary data.</text>
</comment>
<dbReference type="AlphaFoldDB" id="X1IIE6"/>
<dbReference type="EMBL" id="BARU01029620">
    <property type="protein sequence ID" value="GAH69005.1"/>
    <property type="molecule type" value="Genomic_DNA"/>
</dbReference>
<reference evidence="2" key="1">
    <citation type="journal article" date="2014" name="Front. Microbiol.">
        <title>High frequency of phylogenetically diverse reductive dehalogenase-homologous genes in deep subseafloor sedimentary metagenomes.</title>
        <authorList>
            <person name="Kawai M."/>
            <person name="Futagami T."/>
            <person name="Toyoda A."/>
            <person name="Takaki Y."/>
            <person name="Nishi S."/>
            <person name="Hori S."/>
            <person name="Arai W."/>
            <person name="Tsubouchi T."/>
            <person name="Morono Y."/>
            <person name="Uchiyama I."/>
            <person name="Ito T."/>
            <person name="Fujiyama A."/>
            <person name="Inagaki F."/>
            <person name="Takami H."/>
        </authorList>
    </citation>
    <scope>NUCLEOTIDE SEQUENCE</scope>
    <source>
        <strain evidence="2">Expedition CK06-06</strain>
    </source>
</reference>
<proteinExistence type="predicted"/>